<accession>A0ABW0C1B4</accession>
<evidence type="ECO:0000256" key="7">
    <source>
        <dbReference type="ARBA" id="ARBA00048258"/>
    </source>
</evidence>
<keyword evidence="3 8" id="KW-0436">Ligase</keyword>
<dbReference type="HAMAP" id="MF_00158">
    <property type="entry name" value="PanC"/>
    <property type="match status" value="1"/>
</dbReference>
<evidence type="ECO:0000256" key="5">
    <source>
        <dbReference type="ARBA" id="ARBA00022741"/>
    </source>
</evidence>
<dbReference type="InterPro" id="IPR003721">
    <property type="entry name" value="Pantoate_ligase"/>
</dbReference>
<dbReference type="EMBL" id="JBHSKS010000012">
    <property type="protein sequence ID" value="MFC5192978.1"/>
    <property type="molecule type" value="Genomic_DNA"/>
</dbReference>
<sequence length="282" mass="32337">MKLIHTGAEWNPHWLSHLQSNRQIGFVPTMGALHQGHLDLVQTSKSKMDVTVVSIFVNPTQFNNPKDFEKYPITLDADLEKLESIGVDYVFLPSIETMYPSPSCLTLDFGDLERVLEGRFRPGHFNGVGIIVSKLFHMIKPHIAFFGQKDLQQVAVIKRLVKDLSFDIQLETVLTRRETDGLAMSSRNMRLNNEERQKALLLFTSLIKAKNQLMEGRPWLSIKSEIEKEFDQVELARLEYFELIHPDTFEIKNDFDPNQKSSICVAAYIGEVRLIDNLPIIP</sequence>
<comment type="subunit">
    <text evidence="8">Homodimer.</text>
</comment>
<comment type="caution">
    <text evidence="9">The sequence shown here is derived from an EMBL/GenBank/DDBJ whole genome shotgun (WGS) entry which is preliminary data.</text>
</comment>
<dbReference type="Proteomes" id="UP001596163">
    <property type="component" value="Unassembled WGS sequence"/>
</dbReference>
<feature type="binding site" evidence="8">
    <location>
        <position position="153"/>
    </location>
    <ligand>
        <name>(R)-pantoate</name>
        <dbReference type="ChEBI" id="CHEBI:15980"/>
    </ligand>
</feature>
<keyword evidence="5 8" id="KW-0547">Nucleotide-binding</keyword>
<reference evidence="10" key="1">
    <citation type="journal article" date="2019" name="Int. J. Syst. Evol. Microbiol.">
        <title>The Global Catalogue of Microorganisms (GCM) 10K type strain sequencing project: providing services to taxonomists for standard genome sequencing and annotation.</title>
        <authorList>
            <consortium name="The Broad Institute Genomics Platform"/>
            <consortium name="The Broad Institute Genome Sequencing Center for Infectious Disease"/>
            <person name="Wu L."/>
            <person name="Ma J."/>
        </authorList>
    </citation>
    <scope>NUCLEOTIDE SEQUENCE [LARGE SCALE GENOMIC DNA]</scope>
    <source>
        <strain evidence="10">CGMCC 1.7030</strain>
    </source>
</reference>
<name>A0ABW0C1B4_9BACT</name>
<feature type="binding site" evidence="8">
    <location>
        <begin position="184"/>
        <end position="187"/>
    </location>
    <ligand>
        <name>ATP</name>
        <dbReference type="ChEBI" id="CHEBI:30616"/>
    </ligand>
</feature>
<evidence type="ECO:0000256" key="1">
    <source>
        <dbReference type="ARBA" id="ARBA00004990"/>
    </source>
</evidence>
<protein>
    <recommendedName>
        <fullName evidence="8">Pantothenate synthetase</fullName>
        <shortName evidence="8">PS</shortName>
        <ecNumber evidence="8">6.3.2.1</ecNumber>
    </recommendedName>
    <alternativeName>
        <fullName evidence="8">Pantoate--beta-alanine ligase</fullName>
    </alternativeName>
    <alternativeName>
        <fullName evidence="8">Pantoate-activating enzyme</fullName>
    </alternativeName>
</protein>
<comment type="catalytic activity">
    <reaction evidence="7 8">
        <text>(R)-pantoate + beta-alanine + ATP = (R)-pantothenate + AMP + diphosphate + H(+)</text>
        <dbReference type="Rhea" id="RHEA:10912"/>
        <dbReference type="ChEBI" id="CHEBI:15378"/>
        <dbReference type="ChEBI" id="CHEBI:15980"/>
        <dbReference type="ChEBI" id="CHEBI:29032"/>
        <dbReference type="ChEBI" id="CHEBI:30616"/>
        <dbReference type="ChEBI" id="CHEBI:33019"/>
        <dbReference type="ChEBI" id="CHEBI:57966"/>
        <dbReference type="ChEBI" id="CHEBI:456215"/>
        <dbReference type="EC" id="6.3.2.1"/>
    </reaction>
</comment>
<keyword evidence="6 8" id="KW-0067">ATP-binding</keyword>
<comment type="similarity">
    <text evidence="2 8">Belongs to the pantothenate synthetase family.</text>
</comment>
<dbReference type="Pfam" id="PF02569">
    <property type="entry name" value="Pantoate_ligase"/>
    <property type="match status" value="1"/>
</dbReference>
<comment type="caution">
    <text evidence="8">Lacks conserved residue(s) required for the propagation of feature annotation.</text>
</comment>
<dbReference type="InterPro" id="IPR004821">
    <property type="entry name" value="Cyt_trans-like"/>
</dbReference>
<evidence type="ECO:0000256" key="3">
    <source>
        <dbReference type="ARBA" id="ARBA00022598"/>
    </source>
</evidence>
<dbReference type="InterPro" id="IPR014729">
    <property type="entry name" value="Rossmann-like_a/b/a_fold"/>
</dbReference>
<dbReference type="PANTHER" id="PTHR21299">
    <property type="entry name" value="CYTIDYLATE KINASE/PANTOATE-BETA-ALANINE LIGASE"/>
    <property type="match status" value="1"/>
</dbReference>
<comment type="pathway">
    <text evidence="1 8">Cofactor biosynthesis; (R)-pantothenate biosynthesis; (R)-pantothenate from (R)-pantoate and beta-alanine: step 1/1.</text>
</comment>
<feature type="active site" description="Proton donor" evidence="8">
    <location>
        <position position="37"/>
    </location>
</feature>
<dbReference type="NCBIfam" id="TIGR00018">
    <property type="entry name" value="panC"/>
    <property type="match status" value="1"/>
</dbReference>
<feature type="binding site" evidence="8">
    <location>
        <begin position="30"/>
        <end position="37"/>
    </location>
    <ligand>
        <name>ATP</name>
        <dbReference type="ChEBI" id="CHEBI:30616"/>
    </ligand>
</feature>
<evidence type="ECO:0000313" key="9">
    <source>
        <dbReference type="EMBL" id="MFC5192978.1"/>
    </source>
</evidence>
<evidence type="ECO:0000313" key="10">
    <source>
        <dbReference type="Proteomes" id="UP001596163"/>
    </source>
</evidence>
<dbReference type="InterPro" id="IPR042176">
    <property type="entry name" value="Pantoate_ligase_C"/>
</dbReference>
<gene>
    <name evidence="8 9" type="primary">panC</name>
    <name evidence="9" type="ORF">ACFPIK_14475</name>
</gene>
<dbReference type="SUPFAM" id="SSF52374">
    <property type="entry name" value="Nucleotidylyl transferase"/>
    <property type="match status" value="1"/>
</dbReference>
<dbReference type="RefSeq" id="WP_377916506.1">
    <property type="nucleotide sequence ID" value="NZ_JBHSKS010000012.1"/>
</dbReference>
<comment type="miscellaneous">
    <text evidence="8">The reaction proceeds by a bi uni uni bi ping pong mechanism.</text>
</comment>
<evidence type="ECO:0000256" key="6">
    <source>
        <dbReference type="ARBA" id="ARBA00022840"/>
    </source>
</evidence>
<feature type="binding site" evidence="8">
    <location>
        <position position="61"/>
    </location>
    <ligand>
        <name>(R)-pantoate</name>
        <dbReference type="ChEBI" id="CHEBI:15980"/>
    </ligand>
</feature>
<dbReference type="Gene3D" id="3.30.1300.10">
    <property type="entry name" value="Pantoate-beta-alanine ligase, C-terminal domain"/>
    <property type="match status" value="1"/>
</dbReference>
<feature type="binding site" evidence="8">
    <location>
        <position position="61"/>
    </location>
    <ligand>
        <name>beta-alanine</name>
        <dbReference type="ChEBI" id="CHEBI:57966"/>
    </ligand>
</feature>
<dbReference type="GO" id="GO:0004592">
    <property type="term" value="F:pantoate-beta-alanine ligase activity"/>
    <property type="evidence" value="ECO:0007669"/>
    <property type="project" value="UniProtKB-EC"/>
</dbReference>
<keyword evidence="4 8" id="KW-0566">Pantothenate biosynthesis</keyword>
<dbReference type="CDD" id="cd00560">
    <property type="entry name" value="PanC"/>
    <property type="match status" value="1"/>
</dbReference>
<dbReference type="EC" id="6.3.2.1" evidence="8"/>
<dbReference type="Gene3D" id="3.40.50.620">
    <property type="entry name" value="HUPs"/>
    <property type="match status" value="1"/>
</dbReference>
<evidence type="ECO:0000256" key="8">
    <source>
        <dbReference type="HAMAP-Rule" id="MF_00158"/>
    </source>
</evidence>
<comment type="function">
    <text evidence="8">Catalyzes the condensation of pantoate with beta-alanine in an ATP-dependent reaction via a pantoyl-adenylate intermediate.</text>
</comment>
<comment type="subcellular location">
    <subcellularLocation>
        <location evidence="8">Cytoplasm</location>
    </subcellularLocation>
</comment>
<evidence type="ECO:0000256" key="4">
    <source>
        <dbReference type="ARBA" id="ARBA00022655"/>
    </source>
</evidence>
<feature type="binding site" evidence="8">
    <location>
        <begin position="147"/>
        <end position="150"/>
    </location>
    <ligand>
        <name>ATP</name>
        <dbReference type="ChEBI" id="CHEBI:30616"/>
    </ligand>
</feature>
<organism evidence="9 10">
    <name type="scientific">Algoriphagus aquatilis</name>
    <dbReference type="NCBI Taxonomy" id="490186"/>
    <lineage>
        <taxon>Bacteria</taxon>
        <taxon>Pseudomonadati</taxon>
        <taxon>Bacteroidota</taxon>
        <taxon>Cytophagia</taxon>
        <taxon>Cytophagales</taxon>
        <taxon>Cyclobacteriaceae</taxon>
        <taxon>Algoriphagus</taxon>
    </lineage>
</organism>
<proteinExistence type="inferred from homology"/>
<evidence type="ECO:0000256" key="2">
    <source>
        <dbReference type="ARBA" id="ARBA00009256"/>
    </source>
</evidence>
<dbReference type="NCBIfam" id="TIGR00125">
    <property type="entry name" value="cyt_tran_rel"/>
    <property type="match status" value="1"/>
</dbReference>
<dbReference type="PANTHER" id="PTHR21299:SF1">
    <property type="entry name" value="PANTOATE--BETA-ALANINE LIGASE"/>
    <property type="match status" value="1"/>
</dbReference>
<keyword evidence="10" id="KW-1185">Reference proteome</keyword>
<keyword evidence="8" id="KW-0963">Cytoplasm</keyword>